<gene>
    <name evidence="1" type="ORF">LYNGBM3L_72390</name>
</gene>
<keyword evidence="2" id="KW-1185">Reference proteome</keyword>
<evidence type="ECO:0000313" key="2">
    <source>
        <dbReference type="Proteomes" id="UP000003959"/>
    </source>
</evidence>
<reference evidence="2" key="1">
    <citation type="journal article" date="2011" name="Proc. Natl. Acad. Sci. U.S.A.">
        <title>Genomic insights into the physiology and ecology of the marine filamentous cyanobacterium Lyngbya majuscula.</title>
        <authorList>
            <person name="Jones A.C."/>
            <person name="Monroe E.A."/>
            <person name="Podell S."/>
            <person name="Hess W.R."/>
            <person name="Klages S."/>
            <person name="Esquenazi E."/>
            <person name="Niessen S."/>
            <person name="Hoover H."/>
            <person name="Rothmann M."/>
            <person name="Lasken R.S."/>
            <person name="Yates J.R.III."/>
            <person name="Reinhardt R."/>
            <person name="Kube M."/>
            <person name="Burkart M.D."/>
            <person name="Allen E.E."/>
            <person name="Dorrestein P.C."/>
            <person name="Gerwick W.H."/>
            <person name="Gerwick L."/>
        </authorList>
    </citation>
    <scope>NUCLEOTIDE SEQUENCE [LARGE SCALE GENOMIC DNA]</scope>
    <source>
        <strain evidence="2">3L</strain>
    </source>
</reference>
<protein>
    <submittedName>
        <fullName evidence="1">Uncharacterized protein</fullName>
    </submittedName>
</protein>
<name>F4Y3G4_9CYAN</name>
<dbReference type="AlphaFoldDB" id="F4Y3G4"/>
<dbReference type="EMBL" id="GL890973">
    <property type="protein sequence ID" value="EGJ28640.1"/>
    <property type="molecule type" value="Genomic_DNA"/>
</dbReference>
<dbReference type="Proteomes" id="UP000003959">
    <property type="component" value="Unassembled WGS sequence"/>
</dbReference>
<proteinExistence type="predicted"/>
<dbReference type="HOGENOM" id="CLU_3404394_0_0_3"/>
<organism evidence="1 2">
    <name type="scientific">Moorena producens 3L</name>
    <dbReference type="NCBI Taxonomy" id="489825"/>
    <lineage>
        <taxon>Bacteria</taxon>
        <taxon>Bacillati</taxon>
        <taxon>Cyanobacteriota</taxon>
        <taxon>Cyanophyceae</taxon>
        <taxon>Coleofasciculales</taxon>
        <taxon>Coleofasciculaceae</taxon>
        <taxon>Moorena</taxon>
    </lineage>
</organism>
<accession>F4Y3G4</accession>
<sequence length="30" mass="3348">MVTFERELIEILEQVGESSQTVEPLLAKSA</sequence>
<evidence type="ECO:0000313" key="1">
    <source>
        <dbReference type="EMBL" id="EGJ28640.1"/>
    </source>
</evidence>